<evidence type="ECO:0000313" key="2">
    <source>
        <dbReference type="Proteomes" id="UP000318017"/>
    </source>
</evidence>
<organism evidence="1 2">
    <name type="scientific">Aureliella helgolandensis</name>
    <dbReference type="NCBI Taxonomy" id="2527968"/>
    <lineage>
        <taxon>Bacteria</taxon>
        <taxon>Pseudomonadati</taxon>
        <taxon>Planctomycetota</taxon>
        <taxon>Planctomycetia</taxon>
        <taxon>Pirellulales</taxon>
        <taxon>Pirellulaceae</taxon>
        <taxon>Aureliella</taxon>
    </lineage>
</organism>
<dbReference type="OrthoDB" id="10019795at2"/>
<dbReference type="Proteomes" id="UP000318017">
    <property type="component" value="Chromosome"/>
</dbReference>
<dbReference type="KEGG" id="ahel:Q31a_47300"/>
<reference evidence="1 2" key="1">
    <citation type="submission" date="2019-02" db="EMBL/GenBank/DDBJ databases">
        <title>Deep-cultivation of Planctomycetes and their phenomic and genomic characterization uncovers novel biology.</title>
        <authorList>
            <person name="Wiegand S."/>
            <person name="Jogler M."/>
            <person name="Boedeker C."/>
            <person name="Pinto D."/>
            <person name="Vollmers J."/>
            <person name="Rivas-Marin E."/>
            <person name="Kohn T."/>
            <person name="Peeters S.H."/>
            <person name="Heuer A."/>
            <person name="Rast P."/>
            <person name="Oberbeckmann S."/>
            <person name="Bunk B."/>
            <person name="Jeske O."/>
            <person name="Meyerdierks A."/>
            <person name="Storesund J.E."/>
            <person name="Kallscheuer N."/>
            <person name="Luecker S."/>
            <person name="Lage O.M."/>
            <person name="Pohl T."/>
            <person name="Merkel B.J."/>
            <person name="Hornburger P."/>
            <person name="Mueller R.-W."/>
            <person name="Bruemmer F."/>
            <person name="Labrenz M."/>
            <person name="Spormann A.M."/>
            <person name="Op den Camp H."/>
            <person name="Overmann J."/>
            <person name="Amann R."/>
            <person name="Jetten M.S.M."/>
            <person name="Mascher T."/>
            <person name="Medema M.H."/>
            <person name="Devos D.P."/>
            <person name="Kaster A.-K."/>
            <person name="Ovreas L."/>
            <person name="Rohde M."/>
            <person name="Galperin M.Y."/>
            <person name="Jogler C."/>
        </authorList>
    </citation>
    <scope>NUCLEOTIDE SEQUENCE [LARGE SCALE GENOMIC DNA]</scope>
    <source>
        <strain evidence="1 2">Q31a</strain>
    </source>
</reference>
<protein>
    <submittedName>
        <fullName evidence="1">Uncharacterized protein</fullName>
    </submittedName>
</protein>
<accession>A0A518GCS6</accession>
<sequence length="807" mass="87491">MPEIPQPNEGSVTIAGEPVAHDWQCQLRHFLRDRLPPEDMLFARWQNRVIRENTLSCDGSSWLQTPYPELPPIQIGELQWPSGASRYARALYAVDWQTLQAIAVTAWGYTPPESLETFVPDDWGNDNYSIELVINDGVRQLLATVFALPPYRVSGFGRELWLLPLVDERYFANMVAHVATEFAPEGWEELFYELGVDLEIPVTSDPVSLAYGPVDERLWKTGCPAAKALDIGALSVGLRVVADLQAGALRALNASSSSTRRASRLLSAGTSSMLQAGGQCGAGAKPKGVHVYGVRANEKQEYSYAPIGGLGEGAKSIAVWTSWFLDYEDGVHVNAAASNAFASQIATDVTSWLNSGGQFCYAGVLDYIPSGFDDYLSVQVLETDRPEVYRFTSRVYELPAVFLPPAMLTGELNCCERHYLFTLDSDMSASGANAEIRTMDDSRQVEQLHYVVNTLGHFNHMLSEDRGVCVKVRDVYYAIDPNQGGSGVTTGHVFVLTEDLDPTVGETATADVIVSGEAGISASDEITVRNTGQKLGHVGAVGWAVKVGSQYWVVEIDQYPILATAVLDDDTHDFTASGVVTGSVANQGAISVSSYETSSPYPFSFLPYSAPTILNPYNLLGHDGDSILFTWNSTDEEFQILQILPTEKKRIQFRLTDDLSTGPGTTIGAAKFEVIQPRQYLSGEMPDPANLSDPMHLLVDGLDGDYGEAAYNYKTFGWDVVAFHRRESTGGIAMTPGGGIPARSGAGSGGDPFVWGSATCTDVSATSGEIGAGTYTVYNSVDSSIGGDEVVQWKWVGSMRFVDVEGC</sequence>
<dbReference type="RefSeq" id="WP_145082446.1">
    <property type="nucleotide sequence ID" value="NZ_CP036298.1"/>
</dbReference>
<name>A0A518GCS6_9BACT</name>
<keyword evidence="2" id="KW-1185">Reference proteome</keyword>
<gene>
    <name evidence="1" type="ORF">Q31a_47300</name>
</gene>
<proteinExistence type="predicted"/>
<dbReference type="AlphaFoldDB" id="A0A518GCS6"/>
<dbReference type="EMBL" id="CP036298">
    <property type="protein sequence ID" value="QDV26357.1"/>
    <property type="molecule type" value="Genomic_DNA"/>
</dbReference>
<evidence type="ECO:0000313" key="1">
    <source>
        <dbReference type="EMBL" id="QDV26357.1"/>
    </source>
</evidence>